<name>A0A563E0B0_9MICO</name>
<protein>
    <submittedName>
        <fullName evidence="1">Uncharacterized protein</fullName>
    </submittedName>
</protein>
<dbReference type="RefSeq" id="WP_146317318.1">
    <property type="nucleotide sequence ID" value="NZ_VCQV01000018.1"/>
</dbReference>
<accession>A0A563E0B0</accession>
<reference evidence="1 2" key="1">
    <citation type="submission" date="2019-05" db="EMBL/GenBank/DDBJ databases">
        <authorList>
            <person name="Lee S.D."/>
        </authorList>
    </citation>
    <scope>NUCLEOTIDE SEQUENCE [LARGE SCALE GENOMIC DNA]</scope>
    <source>
        <strain evidence="1 2">C5-26</strain>
    </source>
</reference>
<evidence type="ECO:0000313" key="1">
    <source>
        <dbReference type="EMBL" id="TWP35612.1"/>
    </source>
</evidence>
<keyword evidence="2" id="KW-1185">Reference proteome</keyword>
<dbReference type="EMBL" id="VCQV01000018">
    <property type="protein sequence ID" value="TWP35612.1"/>
    <property type="molecule type" value="Genomic_DNA"/>
</dbReference>
<dbReference type="Proteomes" id="UP000320244">
    <property type="component" value="Unassembled WGS sequence"/>
</dbReference>
<evidence type="ECO:0000313" key="2">
    <source>
        <dbReference type="Proteomes" id="UP000320244"/>
    </source>
</evidence>
<comment type="caution">
    <text evidence="1">The sequence shown here is derived from an EMBL/GenBank/DDBJ whole genome shotgun (WGS) entry which is preliminary data.</text>
</comment>
<gene>
    <name evidence="1" type="ORF">FGL98_13630</name>
</gene>
<proteinExistence type="predicted"/>
<sequence length="198" mass="21117">MPYLSFESRSLRNWEVPRLDGLASLTIEAMPAFEALAFDGIAALVVGGSLEPPHTIEHGSRVASEVIAAVVRSPRYHLTQEPPITPAVRAARSALMTGAHDVAAGGVPALIRLVSRIVEASLDQFATHHESSRDQARSLFYAGLLATASGSRTTCSDLATAGVNEIFEGWEALFTVGLVPRFEQSTGLPRLSLTEASH</sequence>
<organism evidence="1 2">
    <name type="scientific">Leekyejoonella antrihumi</name>
    <dbReference type="NCBI Taxonomy" id="1660198"/>
    <lineage>
        <taxon>Bacteria</taxon>
        <taxon>Bacillati</taxon>
        <taxon>Actinomycetota</taxon>
        <taxon>Actinomycetes</taxon>
        <taxon>Micrococcales</taxon>
        <taxon>Dermacoccaceae</taxon>
        <taxon>Leekyejoonella</taxon>
    </lineage>
</organism>
<dbReference type="OrthoDB" id="3783610at2"/>
<dbReference type="AlphaFoldDB" id="A0A563E0B0"/>
<reference evidence="1 2" key="2">
    <citation type="submission" date="2019-08" db="EMBL/GenBank/DDBJ databases">
        <title>Jejuicoccus antrihumi gen. nov., sp. nov., a new member of the family Dermacoccaceae isolated from a cave.</title>
        <authorList>
            <person name="Schumann P."/>
            <person name="Kim I.S."/>
        </authorList>
    </citation>
    <scope>NUCLEOTIDE SEQUENCE [LARGE SCALE GENOMIC DNA]</scope>
    <source>
        <strain evidence="1 2">C5-26</strain>
    </source>
</reference>